<dbReference type="STRING" id="273075.gene:9571825"/>
<proteinExistence type="predicted"/>
<gene>
    <name evidence="1" type="ordered locus">Ta0606</name>
</gene>
<dbReference type="PaxDb" id="273075-Ta0606"/>
<dbReference type="InParanoid" id="Q9HKJ2"/>
<dbReference type="HOGENOM" id="CLU_1850744_0_0_2"/>
<dbReference type="KEGG" id="tac:Ta0606"/>
<evidence type="ECO:0000313" key="2">
    <source>
        <dbReference type="Proteomes" id="UP000001024"/>
    </source>
</evidence>
<evidence type="ECO:0000313" key="1">
    <source>
        <dbReference type="EMBL" id="CAC11745.1"/>
    </source>
</evidence>
<reference evidence="1 2" key="1">
    <citation type="journal article" date="2000" name="Nature">
        <title>The genome sequence of the thermoacidophilic scavenger Thermoplasma acidophilum.</title>
        <authorList>
            <person name="Ruepp A."/>
            <person name="Graml W."/>
            <person name="Santos-Martinez M.L."/>
            <person name="Koretke K.K."/>
            <person name="Volker C."/>
            <person name="Mewes H.W."/>
            <person name="Frishman D."/>
            <person name="Stocker S."/>
            <person name="Lupas A.N."/>
            <person name="Baumeister W."/>
        </authorList>
    </citation>
    <scope>NUCLEOTIDE SEQUENCE [LARGE SCALE GENOMIC DNA]</scope>
    <source>
        <strain evidence="2">ATCC 25905 / DSM 1728 / JCM 9062 / NBRC 15155 / AMRC-C165</strain>
    </source>
</reference>
<keyword evidence="2" id="KW-1185">Reference proteome</keyword>
<sequence length="162" mass="18722">MINVQMSVHDGKINIVSALYFYEELKLLNKDVKLTLRISEEDINEIDNFLNAYPEFGSRSEFIRHAVMSYISSKRVAVVKDQSQTSFDLDLDENTENIIKTVIEKGFFKSEKDLISAIVREYVDVFLLDFVKRKSKNMKDLMGELSSFEGVKHSAVERKNGR</sequence>
<accession>Q9HKJ2</accession>
<dbReference type="EnsemblBacteria" id="CAC11745">
    <property type="protein sequence ID" value="CAC11745"/>
    <property type="gene ID" value="CAC11745"/>
</dbReference>
<dbReference type="eggNOG" id="arCOG06971">
    <property type="taxonomic scope" value="Archaea"/>
</dbReference>
<name>Q9HKJ2_THEAC</name>
<organism evidence="1 2">
    <name type="scientific">Thermoplasma acidophilum (strain ATCC 25905 / DSM 1728 / JCM 9062 / NBRC 15155 / AMRC-C165)</name>
    <dbReference type="NCBI Taxonomy" id="273075"/>
    <lineage>
        <taxon>Archaea</taxon>
        <taxon>Methanobacteriati</taxon>
        <taxon>Thermoplasmatota</taxon>
        <taxon>Thermoplasmata</taxon>
        <taxon>Thermoplasmatales</taxon>
        <taxon>Thermoplasmataceae</taxon>
        <taxon>Thermoplasma</taxon>
    </lineage>
</organism>
<dbReference type="CDD" id="cd22231">
    <property type="entry name" value="RHH_NikR_HicB-like"/>
    <property type="match status" value="1"/>
</dbReference>
<dbReference type="Proteomes" id="UP000001024">
    <property type="component" value="Chromosome"/>
</dbReference>
<dbReference type="AlphaFoldDB" id="Q9HKJ2"/>
<protein>
    <submittedName>
        <fullName evidence="1">Uncharacterized protein</fullName>
    </submittedName>
</protein>
<dbReference type="EMBL" id="AL445064">
    <property type="protein sequence ID" value="CAC11745.1"/>
    <property type="molecule type" value="Genomic_DNA"/>
</dbReference>